<evidence type="ECO:0000313" key="2">
    <source>
        <dbReference type="EMBL" id="KIM70443.1"/>
    </source>
</evidence>
<reference evidence="3" key="2">
    <citation type="submission" date="2015-01" db="EMBL/GenBank/DDBJ databases">
        <title>Evolutionary Origins and Diversification of the Mycorrhizal Mutualists.</title>
        <authorList>
            <consortium name="DOE Joint Genome Institute"/>
            <consortium name="Mycorrhizal Genomics Consortium"/>
            <person name="Kohler A."/>
            <person name="Kuo A."/>
            <person name="Nagy L.G."/>
            <person name="Floudas D."/>
            <person name="Copeland A."/>
            <person name="Barry K.W."/>
            <person name="Cichocki N."/>
            <person name="Veneault-Fourrey C."/>
            <person name="LaButti K."/>
            <person name="Lindquist E.A."/>
            <person name="Lipzen A."/>
            <person name="Lundell T."/>
            <person name="Morin E."/>
            <person name="Murat C."/>
            <person name="Riley R."/>
            <person name="Ohm R."/>
            <person name="Sun H."/>
            <person name="Tunlid A."/>
            <person name="Henrissat B."/>
            <person name="Grigoriev I.V."/>
            <person name="Hibbett D.S."/>
            <person name="Martin F."/>
        </authorList>
    </citation>
    <scope>NUCLEOTIDE SEQUENCE [LARGE SCALE GENOMIC DNA]</scope>
    <source>
        <strain evidence="3">Foug A</strain>
    </source>
</reference>
<keyword evidence="3" id="KW-1185">Reference proteome</keyword>
<dbReference type="HOGENOM" id="CLU_2456050_0_0_1"/>
<dbReference type="InParanoid" id="A0A0C3A9L6"/>
<protein>
    <submittedName>
        <fullName evidence="2">Uncharacterized protein</fullName>
    </submittedName>
</protein>
<organism evidence="2 3">
    <name type="scientific">Scleroderma citrinum Foug A</name>
    <dbReference type="NCBI Taxonomy" id="1036808"/>
    <lineage>
        <taxon>Eukaryota</taxon>
        <taxon>Fungi</taxon>
        <taxon>Dikarya</taxon>
        <taxon>Basidiomycota</taxon>
        <taxon>Agaricomycotina</taxon>
        <taxon>Agaricomycetes</taxon>
        <taxon>Agaricomycetidae</taxon>
        <taxon>Boletales</taxon>
        <taxon>Sclerodermatineae</taxon>
        <taxon>Sclerodermataceae</taxon>
        <taxon>Scleroderma</taxon>
    </lineage>
</organism>
<feature type="region of interest" description="Disordered" evidence="1">
    <location>
        <begin position="1"/>
        <end position="20"/>
    </location>
</feature>
<dbReference type="AlphaFoldDB" id="A0A0C3A9L6"/>
<gene>
    <name evidence="2" type="ORF">SCLCIDRAFT_149873</name>
</gene>
<feature type="compositionally biased region" description="Polar residues" evidence="1">
    <location>
        <begin position="69"/>
        <end position="80"/>
    </location>
</feature>
<evidence type="ECO:0000256" key="1">
    <source>
        <dbReference type="SAM" id="MobiDB-lite"/>
    </source>
</evidence>
<sequence>MYSSVTRTPVGRLFESGQAHETASCPGVSTFKMLSLAGQPVSRKRQFGSPFPTFSSFPSVIRTGHRPASAQTNGRNSKSLVTGHRGDIA</sequence>
<reference evidence="2 3" key="1">
    <citation type="submission" date="2014-04" db="EMBL/GenBank/DDBJ databases">
        <authorList>
            <consortium name="DOE Joint Genome Institute"/>
            <person name="Kuo A."/>
            <person name="Kohler A."/>
            <person name="Nagy L.G."/>
            <person name="Floudas D."/>
            <person name="Copeland A."/>
            <person name="Barry K.W."/>
            <person name="Cichocki N."/>
            <person name="Veneault-Fourrey C."/>
            <person name="LaButti K."/>
            <person name="Lindquist E.A."/>
            <person name="Lipzen A."/>
            <person name="Lundell T."/>
            <person name="Morin E."/>
            <person name="Murat C."/>
            <person name="Sun H."/>
            <person name="Tunlid A."/>
            <person name="Henrissat B."/>
            <person name="Grigoriev I.V."/>
            <person name="Hibbett D.S."/>
            <person name="Martin F."/>
            <person name="Nordberg H.P."/>
            <person name="Cantor M.N."/>
            <person name="Hua S.X."/>
        </authorList>
    </citation>
    <scope>NUCLEOTIDE SEQUENCE [LARGE SCALE GENOMIC DNA]</scope>
    <source>
        <strain evidence="2 3">Foug A</strain>
    </source>
</reference>
<proteinExistence type="predicted"/>
<accession>A0A0C3A9L6</accession>
<evidence type="ECO:0000313" key="3">
    <source>
        <dbReference type="Proteomes" id="UP000053989"/>
    </source>
</evidence>
<dbReference type="EMBL" id="KN822004">
    <property type="protein sequence ID" value="KIM70443.1"/>
    <property type="molecule type" value="Genomic_DNA"/>
</dbReference>
<feature type="region of interest" description="Disordered" evidence="1">
    <location>
        <begin position="58"/>
        <end position="89"/>
    </location>
</feature>
<dbReference type="Proteomes" id="UP000053989">
    <property type="component" value="Unassembled WGS sequence"/>
</dbReference>
<name>A0A0C3A9L6_9AGAM</name>